<keyword evidence="4" id="KW-0436">Ligase</keyword>
<reference evidence="4 5" key="1">
    <citation type="submission" date="2021-01" db="EMBL/GenBank/DDBJ databases">
        <title>Azospirillum sp. YIM DDC1 draft genome.</title>
        <authorList>
            <person name="Wang Y.-X."/>
        </authorList>
    </citation>
    <scope>NUCLEOTIDE SEQUENCE [LARGE SCALE GENOMIC DNA]</scope>
    <source>
        <strain evidence="4 5">YIM DDC1</strain>
    </source>
</reference>
<dbReference type="PANTHER" id="PTHR41248">
    <property type="entry name" value="NORD PROTEIN"/>
    <property type="match status" value="1"/>
</dbReference>
<evidence type="ECO:0000256" key="2">
    <source>
        <dbReference type="SAM" id="MobiDB-lite"/>
    </source>
</evidence>
<evidence type="ECO:0000313" key="5">
    <source>
        <dbReference type="Proteomes" id="UP000654452"/>
    </source>
</evidence>
<dbReference type="SMART" id="SM00327">
    <property type="entry name" value="VWA"/>
    <property type="match status" value="1"/>
</dbReference>
<dbReference type="InterPro" id="IPR025861">
    <property type="entry name" value="CobT_VWA_dom"/>
</dbReference>
<dbReference type="Pfam" id="PF06213">
    <property type="entry name" value="CobT"/>
    <property type="match status" value="1"/>
</dbReference>
<dbReference type="Gene3D" id="3.40.50.410">
    <property type="entry name" value="von Willebrand factor, type A domain"/>
    <property type="match status" value="1"/>
</dbReference>
<dbReference type="SUPFAM" id="SSF53300">
    <property type="entry name" value="vWA-like"/>
    <property type="match status" value="1"/>
</dbReference>
<dbReference type="PROSITE" id="PS50234">
    <property type="entry name" value="VWFA"/>
    <property type="match status" value="1"/>
</dbReference>
<feature type="domain" description="VWFA" evidence="3">
    <location>
        <begin position="406"/>
        <end position="613"/>
    </location>
</feature>
<sequence>MTDRENPVEAFKRSTAAAVRALSRRADVQVGFSTEPPGVAGLRVRIPTPARDLNPHDVATLRGAADAVSLRLRFHDNAIHLQRMPLGDSARAAYDALEQARCEALGASHMPGVAANLEAALDERYHKQGFERLDEREQVPLPEVLRLIAREAMTGAAPPPAAEHAVSLWRGWIEERLGKDLHGLAGHMADQDAYARAVRKLLTELDMEVGNDPDEPQEPEEDERDSGENENEPNKGQTQGEDDTQSQAESMTSQETQESDQGEQADEGTGEEGDTEMGQGEGAEEPAGPGQPWRPEASRRNEPDPNAYKPFTTQFDEVVGAADLCDPEELTRLRHMLDQQLVHLQGVISKLANRLQRRLLAKQQRSWEFDLDDGILDAARLARIVVNPVLPLSFKKEKEMDFRDTVVSLLIDNSGSMRGRPISIAAMSADILARTLERCAVKVEVLGFTTRAWKGGQAREQWIASGKPANPGRLNDLRHIVYKDADQPWRRARKNLGLMLREGILKENIDGEALMWAHNRLIGRPEQRRILMVISDGAPVDDSTLSVNAGNYLERHLRQVIEYIETRSPVELVAIGIGHDVTRYYRRAVTIVDAEQLGGTMMNKLAELFDEDDRRGRSGWR</sequence>
<dbReference type="InterPro" id="IPR002035">
    <property type="entry name" value="VWF_A"/>
</dbReference>
<dbReference type="EC" id="6.6.1.2" evidence="1"/>
<evidence type="ECO:0000259" key="3">
    <source>
        <dbReference type="PROSITE" id="PS50234"/>
    </source>
</evidence>
<dbReference type="EMBL" id="JAEPIV010000003">
    <property type="protein sequence ID" value="MBK4719331.1"/>
    <property type="molecule type" value="Genomic_DNA"/>
</dbReference>
<proteinExistence type="predicted"/>
<dbReference type="RefSeq" id="WP_200485106.1">
    <property type="nucleotide sequence ID" value="NZ_JAEPIV010000003.1"/>
</dbReference>
<gene>
    <name evidence="4" type="primary">cobT</name>
    <name evidence="4" type="ORF">JJL56_10650</name>
</gene>
<dbReference type="InterPro" id="IPR036465">
    <property type="entry name" value="vWFA_dom_sf"/>
</dbReference>
<dbReference type="Pfam" id="PF11775">
    <property type="entry name" value="CobT_C"/>
    <property type="match status" value="1"/>
</dbReference>
<dbReference type="Proteomes" id="UP000654452">
    <property type="component" value="Unassembled WGS sequence"/>
</dbReference>
<feature type="region of interest" description="Disordered" evidence="2">
    <location>
        <begin position="208"/>
        <end position="310"/>
    </location>
</feature>
<feature type="compositionally biased region" description="Acidic residues" evidence="2">
    <location>
        <begin position="208"/>
        <end position="231"/>
    </location>
</feature>
<organism evidence="4 5">
    <name type="scientific">Azospirillum aestuarii</name>
    <dbReference type="NCBI Taxonomy" id="2802052"/>
    <lineage>
        <taxon>Bacteria</taxon>
        <taxon>Pseudomonadati</taxon>
        <taxon>Pseudomonadota</taxon>
        <taxon>Alphaproteobacteria</taxon>
        <taxon>Rhodospirillales</taxon>
        <taxon>Azospirillaceae</taxon>
        <taxon>Azospirillum</taxon>
    </lineage>
</organism>
<comment type="caution">
    <text evidence="4">The sequence shown here is derived from an EMBL/GenBank/DDBJ whole genome shotgun (WGS) entry which is preliminary data.</text>
</comment>
<dbReference type="CDD" id="cd01454">
    <property type="entry name" value="vWA_norD_type"/>
    <property type="match status" value="1"/>
</dbReference>
<dbReference type="InterPro" id="IPR006538">
    <property type="entry name" value="CobT"/>
</dbReference>
<dbReference type="GO" id="GO:0051116">
    <property type="term" value="F:cobaltochelatase activity"/>
    <property type="evidence" value="ECO:0007669"/>
    <property type="project" value="UniProtKB-EC"/>
</dbReference>
<dbReference type="InterPro" id="IPR051928">
    <property type="entry name" value="NorD/CobT"/>
</dbReference>
<feature type="compositionally biased region" description="Polar residues" evidence="2">
    <location>
        <begin position="234"/>
        <end position="256"/>
    </location>
</feature>
<name>A0ABS1HWZ7_9PROT</name>
<feature type="compositionally biased region" description="Acidic residues" evidence="2">
    <location>
        <begin position="257"/>
        <end position="275"/>
    </location>
</feature>
<evidence type="ECO:0000256" key="1">
    <source>
        <dbReference type="NCBIfam" id="TIGR01651"/>
    </source>
</evidence>
<protein>
    <recommendedName>
        <fullName evidence="1">Cobaltochelatase subunit CobT</fullName>
        <ecNumber evidence="1">6.6.1.2</ecNumber>
    </recommendedName>
</protein>
<accession>A0ABS1HWZ7</accession>
<dbReference type="PANTHER" id="PTHR41248:SF1">
    <property type="entry name" value="NORD PROTEIN"/>
    <property type="match status" value="1"/>
</dbReference>
<evidence type="ECO:0000313" key="4">
    <source>
        <dbReference type="EMBL" id="MBK4719331.1"/>
    </source>
</evidence>
<dbReference type="PIRSF" id="PIRSF031715">
    <property type="entry name" value="Cob_chel_CobT"/>
    <property type="match status" value="1"/>
</dbReference>
<dbReference type="NCBIfam" id="TIGR01651">
    <property type="entry name" value="CobT"/>
    <property type="match status" value="1"/>
</dbReference>
<keyword evidence="5" id="KW-1185">Reference proteome</keyword>